<name>A0ABR4NM55_9SACH</name>
<dbReference type="PROSITE" id="PS00036">
    <property type="entry name" value="BZIP_BASIC"/>
    <property type="match status" value="1"/>
</dbReference>
<comment type="caution">
    <text evidence="3">The sequence shown here is derived from an EMBL/GenBank/DDBJ whole genome shotgun (WGS) entry which is preliminary data.</text>
</comment>
<accession>A0ABR4NM55</accession>
<proteinExistence type="predicted"/>
<feature type="domain" description="BZIP" evidence="2">
    <location>
        <begin position="52"/>
        <end position="66"/>
    </location>
</feature>
<evidence type="ECO:0000259" key="2">
    <source>
        <dbReference type="PROSITE" id="PS00036"/>
    </source>
</evidence>
<evidence type="ECO:0000313" key="4">
    <source>
        <dbReference type="Proteomes" id="UP001623330"/>
    </source>
</evidence>
<feature type="compositionally biased region" description="Low complexity" evidence="1">
    <location>
        <begin position="119"/>
        <end position="137"/>
    </location>
</feature>
<dbReference type="SUPFAM" id="SSF57959">
    <property type="entry name" value="Leucine zipper domain"/>
    <property type="match status" value="1"/>
</dbReference>
<gene>
    <name evidence="3" type="ORF">RNJ44_02591</name>
</gene>
<dbReference type="InterPro" id="IPR004827">
    <property type="entry name" value="bZIP"/>
</dbReference>
<keyword evidence="4" id="KW-1185">Reference proteome</keyword>
<dbReference type="Proteomes" id="UP001623330">
    <property type="component" value="Unassembled WGS sequence"/>
</dbReference>
<evidence type="ECO:0000313" key="3">
    <source>
        <dbReference type="EMBL" id="KAL3228646.1"/>
    </source>
</evidence>
<protein>
    <submittedName>
        <fullName evidence="3">Transcriptional activator HAC1</fullName>
    </submittedName>
</protein>
<sequence>MVYSISTNSSKGVAAKQMSALNTMSMVDFESWMPPRKRAKTEEEKEIRNLQRVLRNRRSSRQSRNKKRRYVAMLEKHCSVMRRVIEDLRYKLNIGSLISDKENWKAYLQLQQHHFLSSSPSDTVISTSNRNSDSTSRLVTRESINSTIGEENKMFTESSLGANLQIRTQLDSSEFQSKIVRDVEKITASDNDNSVHSINSLDCESDIFNNTIHELTPVSLASSLSEKFNIYSIQEELDSYTPLSRFFFPSECQSTNLDFDNKFYTLDAFEDTNINEESLKNKGQNDHNALYKGLY</sequence>
<reference evidence="3 4" key="1">
    <citation type="submission" date="2024-05" db="EMBL/GenBank/DDBJ databases">
        <title>Long read based assembly of the Candida bracarensis genome reveals expanded adhesin content.</title>
        <authorList>
            <person name="Marcet-Houben M."/>
            <person name="Ksiezopolska E."/>
            <person name="Gabaldon T."/>
        </authorList>
    </citation>
    <scope>NUCLEOTIDE SEQUENCE [LARGE SCALE GENOMIC DNA]</scope>
    <source>
        <strain evidence="3 4">CBM6</strain>
    </source>
</reference>
<dbReference type="EMBL" id="JBEVYD010000013">
    <property type="protein sequence ID" value="KAL3228646.1"/>
    <property type="molecule type" value="Genomic_DNA"/>
</dbReference>
<dbReference type="InterPro" id="IPR046347">
    <property type="entry name" value="bZIP_sf"/>
</dbReference>
<organism evidence="3 4">
    <name type="scientific">Nakaseomyces bracarensis</name>
    <dbReference type="NCBI Taxonomy" id="273131"/>
    <lineage>
        <taxon>Eukaryota</taxon>
        <taxon>Fungi</taxon>
        <taxon>Dikarya</taxon>
        <taxon>Ascomycota</taxon>
        <taxon>Saccharomycotina</taxon>
        <taxon>Saccharomycetes</taxon>
        <taxon>Saccharomycetales</taxon>
        <taxon>Saccharomycetaceae</taxon>
        <taxon>Nakaseomyces</taxon>
    </lineage>
</organism>
<feature type="region of interest" description="Disordered" evidence="1">
    <location>
        <begin position="119"/>
        <end position="139"/>
    </location>
</feature>
<evidence type="ECO:0000256" key="1">
    <source>
        <dbReference type="SAM" id="MobiDB-lite"/>
    </source>
</evidence>